<dbReference type="InterPro" id="IPR029058">
    <property type="entry name" value="AB_hydrolase_fold"/>
</dbReference>
<name>A0A085WKB2_9BACT</name>
<dbReference type="STRING" id="394096.DB31_7362"/>
<organism evidence="4 5">
    <name type="scientific">Hyalangium minutum</name>
    <dbReference type="NCBI Taxonomy" id="394096"/>
    <lineage>
        <taxon>Bacteria</taxon>
        <taxon>Pseudomonadati</taxon>
        <taxon>Myxococcota</taxon>
        <taxon>Myxococcia</taxon>
        <taxon>Myxococcales</taxon>
        <taxon>Cystobacterineae</taxon>
        <taxon>Archangiaceae</taxon>
        <taxon>Hyalangium</taxon>
    </lineage>
</organism>
<dbReference type="GO" id="GO:0016787">
    <property type="term" value="F:hydrolase activity"/>
    <property type="evidence" value="ECO:0007669"/>
    <property type="project" value="UniProtKB-KW"/>
</dbReference>
<dbReference type="InterPro" id="IPR010126">
    <property type="entry name" value="Esterase_phb"/>
</dbReference>
<keyword evidence="5" id="KW-1185">Reference proteome</keyword>
<reference evidence="4 5" key="1">
    <citation type="submission" date="2014-04" db="EMBL/GenBank/DDBJ databases">
        <title>Genome assembly of Hyalangium minutum DSM 14724.</title>
        <authorList>
            <person name="Sharma G."/>
            <person name="Subramanian S."/>
        </authorList>
    </citation>
    <scope>NUCLEOTIDE SEQUENCE [LARGE SCALE GENOMIC DNA]</scope>
    <source>
        <strain evidence="4 5">DSM 14724</strain>
    </source>
</reference>
<dbReference type="GO" id="GO:0005576">
    <property type="term" value="C:extracellular region"/>
    <property type="evidence" value="ECO:0007669"/>
    <property type="project" value="InterPro"/>
</dbReference>
<keyword evidence="2" id="KW-0378">Hydrolase</keyword>
<dbReference type="InterPro" id="IPR050955">
    <property type="entry name" value="Plant_Biomass_Hydrol_Est"/>
</dbReference>
<protein>
    <submittedName>
        <fullName evidence="4">Flagellar hook-length control protein FliK</fullName>
    </submittedName>
</protein>
<keyword evidence="4" id="KW-0969">Cilium</keyword>
<keyword evidence="1 3" id="KW-0732">Signal</keyword>
<evidence type="ECO:0000256" key="2">
    <source>
        <dbReference type="ARBA" id="ARBA00022801"/>
    </source>
</evidence>
<dbReference type="AlphaFoldDB" id="A0A085WKB2"/>
<evidence type="ECO:0000256" key="3">
    <source>
        <dbReference type="SAM" id="SignalP"/>
    </source>
</evidence>
<dbReference type="Pfam" id="PF10503">
    <property type="entry name" value="Esterase_PHB"/>
    <property type="match status" value="1"/>
</dbReference>
<dbReference type="PANTHER" id="PTHR43037:SF1">
    <property type="entry name" value="BLL1128 PROTEIN"/>
    <property type="match status" value="1"/>
</dbReference>
<evidence type="ECO:0000313" key="4">
    <source>
        <dbReference type="EMBL" id="KFE68125.1"/>
    </source>
</evidence>
<dbReference type="Gene3D" id="2.60.40.10">
    <property type="entry name" value="Immunoglobulins"/>
    <property type="match status" value="3"/>
</dbReference>
<dbReference type="Proteomes" id="UP000028725">
    <property type="component" value="Unassembled WGS sequence"/>
</dbReference>
<accession>A0A085WKB2</accession>
<comment type="caution">
    <text evidence="4">The sequence shown here is derived from an EMBL/GenBank/DDBJ whole genome shotgun (WGS) entry which is preliminary data.</text>
</comment>
<sequence>MRKQRLGSLACGLLVLSVFGCEAMAPADAPLEEAPEVAQVQSRLTAVTGFGTNPGALRMYKYVPANMPANAPLVVAMHGCTQTAAAYEATGWTALADILKFYVVYPEQVSSNNQNACFNWFEPGDITRGQGEALSIKQMVDAMKAAHSIDASRVFVTGLSAGAAMTHVMAATYPDVFSAGAVMAGIPYKCATSMTDAFTCMSPGVDKTPTAWRDLVKGAYSGYTGSYPRMSLWHGTSDYVVKNTNQTEGVEQWTAVHGIDMTADVSDTVAGYPHKVYQDAAGKALVETYAITGMGHGTAIDPATKFPGTSVACGTAGAYVLDTDICSTWQVAKFFGLDNSDTAAPSVSLTAPANNASVSGTVQVTASASDNVGVSKVEFFIDNTLVGTDTASPYAYAWNSAAATNGTHVLVAKAHDAAGNTATSASISVNVSGGISDTTAPTVSITFPTHGSTVAGAVDITATASDDTGVTKVEFLIDGTVVGQGVSAQQAGPYVFSWNTTSYAAGSHSLTARAYDAAGNSATAPSVTVTVDQNSVNFVERFSNNGPDKAGWTLTEWALDASDQTGTTGSKSILGSAVPAFNTVTKTATVSLTLSSNPRLTYWRKLDLYGANISASASFRVVLNDGTDHVVDSATKSGLGALAESTWTQRANIDLSAYAGRAVTLKFIVTATDTGSTTSRAKAWVDSITVGPPSTALDVSAPTVNVTAPAASATLSGTVDVTASASDSSGISKVEFYVDGALAETDTASPFVFTWNTALVANGTHTLMAKAYDAANNISTDNDTSITVSNAAGGTTTATFASIAAEDGYVKANADGSSAAVGTFSTPALGKGADALLNRAFFSFDTSALPDTATIVRASLKVTLSSASGDPWADPTGNTLTLDLKNGTFGAATTETSDFTATATATDVADMVKFTTGAQSSTDFNTSGLAAINKTGKTQARLRFSLNPTGTRYLFLTEGSGAVLTVEYK</sequence>
<feature type="signal peptide" evidence="3">
    <location>
        <begin position="1"/>
        <end position="23"/>
    </location>
</feature>
<dbReference type="EMBL" id="JMCB01000006">
    <property type="protein sequence ID" value="KFE68125.1"/>
    <property type="molecule type" value="Genomic_DNA"/>
</dbReference>
<dbReference type="NCBIfam" id="TIGR01840">
    <property type="entry name" value="esterase_phb"/>
    <property type="match status" value="1"/>
</dbReference>
<proteinExistence type="predicted"/>
<dbReference type="Gene3D" id="3.40.50.1820">
    <property type="entry name" value="alpha/beta hydrolase"/>
    <property type="match status" value="1"/>
</dbReference>
<dbReference type="PATRIC" id="fig|394096.3.peg.3403"/>
<feature type="chain" id="PRO_5001799699" evidence="3">
    <location>
        <begin position="24"/>
        <end position="969"/>
    </location>
</feature>
<keyword evidence="4" id="KW-0966">Cell projection</keyword>
<dbReference type="PANTHER" id="PTHR43037">
    <property type="entry name" value="UNNAMED PRODUCT-RELATED"/>
    <property type="match status" value="1"/>
</dbReference>
<dbReference type="InterPro" id="IPR013783">
    <property type="entry name" value="Ig-like_fold"/>
</dbReference>
<dbReference type="Pfam" id="PF17957">
    <property type="entry name" value="Big_7"/>
    <property type="match status" value="3"/>
</dbReference>
<gene>
    <name evidence="4" type="ORF">DB31_7362</name>
</gene>
<evidence type="ECO:0000313" key="5">
    <source>
        <dbReference type="Proteomes" id="UP000028725"/>
    </source>
</evidence>
<dbReference type="SUPFAM" id="SSF53474">
    <property type="entry name" value="alpha/beta-Hydrolases"/>
    <property type="match status" value="2"/>
</dbReference>
<evidence type="ECO:0000256" key="1">
    <source>
        <dbReference type="ARBA" id="ARBA00022729"/>
    </source>
</evidence>
<keyword evidence="4" id="KW-0282">Flagellum</keyword>
<dbReference type="PROSITE" id="PS51257">
    <property type="entry name" value="PROKAR_LIPOPROTEIN"/>
    <property type="match status" value="1"/>
</dbReference>